<accession>A0A1J5RRH6</accession>
<protein>
    <submittedName>
        <fullName evidence="1">Uncharacterized protein</fullName>
    </submittedName>
</protein>
<sequence>MLRAAMGITQGVVWVQNFPLERQEYARRAIDDFRDVLHALEQQTWVLLDQRRLAGITASVAPDPRERAAVRLGELLHEAVPDTPPWARGLTRPSGTRWAGAARCVRAASDLVATHTGPSGAPRTPDLDAVLGDPLAHQAALAQIGDLAATLLSGADHLALRAGQAGVPWAEIRRLVPDLGETRAYARDLAGVGSLPTSAHLDDLTVALIPIRTEEPAAEFADRMGRLRQHAWEHSRSTHPSVDDLKTFATLGIAVHAHALAFHGLPPATLRATESLPRQLATLVERGRAWQQVSRDLFTWRTAQPGDPVVADDLNRVSTLLRTFAPLTGDQPELTPGDRRHLGQAIAGAAAITADIGGWNQQTVTRMGRAHQIYVPARTLTGEQVTDERALAQAKIAGRLGLAPTGLLEATTALYALTAPRRDSALLGANGLTLRIEPLRPAGTVTAPDREPIGRSI</sequence>
<organism evidence="1">
    <name type="scientific">mine drainage metagenome</name>
    <dbReference type="NCBI Taxonomy" id="410659"/>
    <lineage>
        <taxon>unclassified sequences</taxon>
        <taxon>metagenomes</taxon>
        <taxon>ecological metagenomes</taxon>
    </lineage>
</organism>
<name>A0A1J5RRH6_9ZZZZ</name>
<dbReference type="EMBL" id="MLJW01000181">
    <property type="protein sequence ID" value="OIQ94692.1"/>
    <property type="molecule type" value="Genomic_DNA"/>
</dbReference>
<proteinExistence type="predicted"/>
<dbReference type="AlphaFoldDB" id="A0A1J5RRH6"/>
<reference evidence="1" key="1">
    <citation type="submission" date="2016-10" db="EMBL/GenBank/DDBJ databases">
        <title>Sequence of Gallionella enrichment culture.</title>
        <authorList>
            <person name="Poehlein A."/>
            <person name="Muehling M."/>
            <person name="Daniel R."/>
        </authorList>
    </citation>
    <scope>NUCLEOTIDE SEQUENCE</scope>
</reference>
<comment type="caution">
    <text evidence="1">The sequence shown here is derived from an EMBL/GenBank/DDBJ whole genome shotgun (WGS) entry which is preliminary data.</text>
</comment>
<evidence type="ECO:0000313" key="1">
    <source>
        <dbReference type="EMBL" id="OIQ94692.1"/>
    </source>
</evidence>
<gene>
    <name evidence="1" type="ORF">GALL_233500</name>
</gene>